<dbReference type="GO" id="GO:0046872">
    <property type="term" value="F:metal ion binding"/>
    <property type="evidence" value="ECO:0007669"/>
    <property type="project" value="UniProtKB-KW"/>
</dbReference>
<proteinExistence type="inferred from homology"/>
<name>A0A9X2ATD0_9GAMM</name>
<keyword evidence="2 5" id="KW-0479">Metal-binding</keyword>
<sequence>MLIRNRRRSDCHESEVTPEALYLSRRRFVHGSLLAAGAAALPSHTLAASGSQYADVDSVDAPEWFNAKLTDVRWQAVTVKGEAVTPYKDATSYNNFYEFGPNKGDPARYAPKMSTEPWAVVVDGEVSKPGRYVLDDLFSLARLEERIYRLRCVEAWSMVIPWLGFPLADLIKRLDPTSHAKYISFETLSRPEEMPGMRAGFSLIDWPYVEGLRMDEAMHPLTVMAVGMYGRVLPNQNGAPLRLVVPWKYGFKSIKSIVRISFLRSQPATTWQTMAPQEYGFYANVNPQVSHPRWSQARERRLPGSLFSPNVRDTLLFNGYADDVASLYAGMDLSKEY</sequence>
<dbReference type="RefSeq" id="WP_243607529.1">
    <property type="nucleotide sequence ID" value="NZ_JALGRD010000012.1"/>
</dbReference>
<feature type="binding site" evidence="5">
    <location>
        <position position="187"/>
    </location>
    <ligand>
        <name>Mo-molybdopterin</name>
        <dbReference type="ChEBI" id="CHEBI:71302"/>
    </ligand>
</feature>
<evidence type="ECO:0000256" key="1">
    <source>
        <dbReference type="ARBA" id="ARBA00022505"/>
    </source>
</evidence>
<gene>
    <name evidence="5 7" type="primary">msrP</name>
    <name evidence="7" type="ORF">MST27_19200</name>
</gene>
<dbReference type="EC" id="1.8.5.-" evidence="5"/>
<feature type="binding site" evidence="5">
    <location>
        <position position="152"/>
    </location>
    <ligand>
        <name>Mo-molybdopterin</name>
        <dbReference type="ChEBI" id="CHEBI:71302"/>
    </ligand>
    <ligandPart>
        <name>Mo</name>
        <dbReference type="ChEBI" id="CHEBI:28685"/>
    </ligandPart>
</feature>
<keyword evidence="4 5" id="KW-0560">Oxidoreductase</keyword>
<accession>A0A9X2ATD0</accession>
<feature type="binding site" evidence="5">
    <location>
        <position position="242"/>
    </location>
    <ligand>
        <name>Mo-molybdopterin</name>
        <dbReference type="ChEBI" id="CHEBI:71302"/>
    </ligand>
</feature>
<comment type="caution">
    <text evidence="7">The sequence shown here is derived from an EMBL/GenBank/DDBJ whole genome shotgun (WGS) entry which is preliminary data.</text>
</comment>
<comment type="catalytic activity">
    <reaction evidence="5">
        <text>L-methionyl-[protein] + a quinone + H2O = L-methionyl-(R)-S-oxide-[protein] + a quinol</text>
        <dbReference type="Rhea" id="RHEA:51296"/>
        <dbReference type="Rhea" id="RHEA-COMP:12313"/>
        <dbReference type="Rhea" id="RHEA-COMP:12314"/>
        <dbReference type="ChEBI" id="CHEBI:15377"/>
        <dbReference type="ChEBI" id="CHEBI:16044"/>
        <dbReference type="ChEBI" id="CHEBI:24646"/>
        <dbReference type="ChEBI" id="CHEBI:45764"/>
        <dbReference type="ChEBI" id="CHEBI:132124"/>
    </reaction>
</comment>
<evidence type="ECO:0000256" key="4">
    <source>
        <dbReference type="ARBA" id="ARBA00023002"/>
    </source>
</evidence>
<dbReference type="Pfam" id="PF00174">
    <property type="entry name" value="Oxidored_molyb"/>
    <property type="match status" value="1"/>
</dbReference>
<evidence type="ECO:0000259" key="6">
    <source>
        <dbReference type="Pfam" id="PF00174"/>
    </source>
</evidence>
<dbReference type="PANTHER" id="PTHR43032">
    <property type="entry name" value="PROTEIN-METHIONINE-SULFOXIDE REDUCTASE"/>
    <property type="match status" value="1"/>
</dbReference>
<dbReference type="GO" id="GO:0016672">
    <property type="term" value="F:oxidoreductase activity, acting on a sulfur group of donors, quinone or similar compound as acceptor"/>
    <property type="evidence" value="ECO:0007669"/>
    <property type="project" value="UniProtKB-UniRule"/>
</dbReference>
<comment type="cofactor">
    <cofactor evidence="5">
        <name>Mo-molybdopterin</name>
        <dbReference type="ChEBI" id="CHEBI:71302"/>
    </cofactor>
    <text evidence="5">Binds 1 Mo-molybdopterin (Mo-MPT) cofactor per subunit.</text>
</comment>
<feature type="binding site" evidence="5">
    <location>
        <begin position="97"/>
        <end position="98"/>
    </location>
    <ligand>
        <name>Mo-molybdopterin</name>
        <dbReference type="ChEBI" id="CHEBI:71302"/>
    </ligand>
</feature>
<dbReference type="Gene3D" id="3.90.420.10">
    <property type="entry name" value="Oxidoreductase, molybdopterin-binding domain"/>
    <property type="match status" value="1"/>
</dbReference>
<reference evidence="7" key="1">
    <citation type="submission" date="2022-03" db="EMBL/GenBank/DDBJ databases">
        <title>Pseudomonas marianensis sp. nov., a marine bacterium isolated from deep-sea sediments of the Mariana Trench.</title>
        <authorList>
            <person name="Wei Y."/>
        </authorList>
    </citation>
    <scope>NUCLEOTIDE SEQUENCE</scope>
    <source>
        <strain evidence="7">PS1</strain>
    </source>
</reference>
<evidence type="ECO:0000256" key="3">
    <source>
        <dbReference type="ARBA" id="ARBA00022729"/>
    </source>
</evidence>
<evidence type="ECO:0000313" key="7">
    <source>
        <dbReference type="EMBL" id="MCJ0975498.1"/>
    </source>
</evidence>
<feature type="binding site" evidence="5">
    <location>
        <position position="237"/>
    </location>
    <ligand>
        <name>Mo-molybdopterin</name>
        <dbReference type="ChEBI" id="CHEBI:71302"/>
    </ligand>
</feature>
<keyword evidence="8" id="KW-1185">Reference proteome</keyword>
<dbReference type="InterPro" id="IPR000572">
    <property type="entry name" value="OxRdtase_Mopterin-bd_dom"/>
</dbReference>
<dbReference type="InterPro" id="IPR036374">
    <property type="entry name" value="OxRdtase_Mopterin-bd_sf"/>
</dbReference>
<dbReference type="PANTHER" id="PTHR43032:SF3">
    <property type="entry name" value="PROTEIN-METHIONINE-SULFOXIDE REDUCTASE CATALYTIC SUBUNIT MSRP"/>
    <property type="match status" value="1"/>
</dbReference>
<comment type="function">
    <text evidence="5">Part of the MsrPQ system that repairs oxidized periplasmic proteins containing methionine sulfoxide residues (Met-O), using respiratory chain electrons. Thus protects these proteins from oxidative-stress damage caused by reactive species of oxygen and chlorine generated by the host defense mechanisms. MsrPQ is essential for the maintenance of envelope integrity under bleach stress, rescuing a wide series of structurally unrelated periplasmic proteins from methionine oxidation. The catalytic subunit MsrP is non-stereospecific, being able to reduce both (R-) and (S-) diastereoisomers of methionine sulfoxide.</text>
</comment>
<dbReference type="NCBIfam" id="NF003767">
    <property type="entry name" value="PRK05363.1"/>
    <property type="match status" value="1"/>
</dbReference>
<dbReference type="GO" id="GO:0043546">
    <property type="term" value="F:molybdopterin cofactor binding"/>
    <property type="evidence" value="ECO:0007669"/>
    <property type="project" value="UniProtKB-UniRule"/>
</dbReference>
<comment type="subunit">
    <text evidence="5">Heterodimer of a catalytic subunit (MsrP) and a heme-binding subunit (MsrQ).</text>
</comment>
<organism evidence="7 8">
    <name type="scientific">Stutzerimonas marianensis</name>
    <dbReference type="NCBI Taxonomy" id="2929513"/>
    <lineage>
        <taxon>Bacteria</taxon>
        <taxon>Pseudomonadati</taxon>
        <taxon>Pseudomonadota</taxon>
        <taxon>Gammaproteobacteria</taxon>
        <taxon>Pseudomonadales</taxon>
        <taxon>Pseudomonadaceae</taxon>
        <taxon>Stutzerimonas</taxon>
    </lineage>
</organism>
<dbReference type="InterPro" id="IPR022867">
    <property type="entry name" value="MsrP"/>
</dbReference>
<comment type="PTM">
    <text evidence="5">Predicted to be exported by the Tat system. The position of the signal peptide cleavage has not been experimentally proven.</text>
</comment>
<evidence type="ECO:0000256" key="2">
    <source>
        <dbReference type="ARBA" id="ARBA00022723"/>
    </source>
</evidence>
<comment type="similarity">
    <text evidence="5">Belongs to the MsrP family.</text>
</comment>
<dbReference type="HAMAP" id="MF_01206">
    <property type="entry name" value="MsrP"/>
    <property type="match status" value="1"/>
</dbReference>
<feature type="binding site" evidence="5">
    <location>
        <begin position="253"/>
        <end position="255"/>
    </location>
    <ligand>
        <name>Mo-molybdopterin</name>
        <dbReference type="ChEBI" id="CHEBI:71302"/>
    </ligand>
</feature>
<dbReference type="InterPro" id="IPR006311">
    <property type="entry name" value="TAT_signal"/>
</dbReference>
<feature type="binding site" evidence="5">
    <location>
        <position position="94"/>
    </location>
    <ligand>
        <name>Mo-molybdopterin</name>
        <dbReference type="ChEBI" id="CHEBI:71302"/>
    </ligand>
</feature>
<dbReference type="SUPFAM" id="SSF56524">
    <property type="entry name" value="Oxidoreductase molybdopterin-binding domain"/>
    <property type="match status" value="1"/>
</dbReference>
<keyword evidence="1 5" id="KW-0500">Molybdenum</keyword>
<feature type="domain" description="Oxidoreductase molybdopterin-binding" evidence="6">
    <location>
        <begin position="111"/>
        <end position="271"/>
    </location>
</feature>
<evidence type="ECO:0000256" key="5">
    <source>
        <dbReference type="HAMAP-Rule" id="MF_01206"/>
    </source>
</evidence>
<comment type="catalytic activity">
    <reaction evidence="5">
        <text>L-methionyl-[protein] + a quinone + H2O = L-methionyl-(S)-S-oxide-[protein] + a quinol</text>
        <dbReference type="Rhea" id="RHEA:51292"/>
        <dbReference type="Rhea" id="RHEA-COMP:12313"/>
        <dbReference type="Rhea" id="RHEA-COMP:12315"/>
        <dbReference type="ChEBI" id="CHEBI:15377"/>
        <dbReference type="ChEBI" id="CHEBI:16044"/>
        <dbReference type="ChEBI" id="CHEBI:24646"/>
        <dbReference type="ChEBI" id="CHEBI:44120"/>
        <dbReference type="ChEBI" id="CHEBI:132124"/>
    </reaction>
</comment>
<evidence type="ECO:0000313" key="8">
    <source>
        <dbReference type="Proteomes" id="UP001139682"/>
    </source>
</evidence>
<dbReference type="Proteomes" id="UP001139682">
    <property type="component" value="Unassembled WGS sequence"/>
</dbReference>
<dbReference type="GO" id="GO:0030091">
    <property type="term" value="P:protein repair"/>
    <property type="evidence" value="ECO:0007669"/>
    <property type="project" value="UniProtKB-UniRule"/>
</dbReference>
<dbReference type="AlphaFoldDB" id="A0A9X2ATD0"/>
<protein>
    <recommendedName>
        <fullName evidence="5">Protein-methionine-sulfoxide reductase catalytic subunit MsrP</fullName>
        <ecNumber evidence="5">1.8.5.-</ecNumber>
    </recommendedName>
</protein>
<dbReference type="EMBL" id="JALGRD010000012">
    <property type="protein sequence ID" value="MCJ0975498.1"/>
    <property type="molecule type" value="Genomic_DNA"/>
</dbReference>
<dbReference type="PROSITE" id="PS51318">
    <property type="entry name" value="TAT"/>
    <property type="match status" value="1"/>
</dbReference>
<keyword evidence="3 5" id="KW-0732">Signal</keyword>